<gene>
    <name evidence="2" type="ORF">NE398_16535</name>
</gene>
<evidence type="ECO:0000256" key="1">
    <source>
        <dbReference type="SAM" id="Phobius"/>
    </source>
</evidence>
<dbReference type="EMBL" id="JAMRYU010000019">
    <property type="protein sequence ID" value="MDC4241745.1"/>
    <property type="molecule type" value="Genomic_DNA"/>
</dbReference>
<keyword evidence="1" id="KW-0472">Membrane</keyword>
<sequence>MKSYKISKNNSILLIVFVLVVSLLINVYTSIMNSRYKVLIGKETYKSVEEIRSRNEGVLNTLNQCIKARSISNEELLTLYKSYSSISEEFTSLWANYRDYGKEEIISIKKKSKISKEIPNEVYSRIESLLFEYLSFEMKNHNEKIILDGETLDNFEAMSNMATQLDEFYKKFNENKFKNVDQEKKELLTIKKDYWMDVLEGINSIMDQYLNYEFAIKN</sequence>
<organism evidence="2 3">
    <name type="scientific">Clostridium tertium</name>
    <dbReference type="NCBI Taxonomy" id="1559"/>
    <lineage>
        <taxon>Bacteria</taxon>
        <taxon>Bacillati</taxon>
        <taxon>Bacillota</taxon>
        <taxon>Clostridia</taxon>
        <taxon>Eubacteriales</taxon>
        <taxon>Clostridiaceae</taxon>
        <taxon>Clostridium</taxon>
    </lineage>
</organism>
<reference evidence="2" key="1">
    <citation type="submission" date="2022-05" db="EMBL/GenBank/DDBJ databases">
        <title>Draft genome sequence of Clostridium tertium strain CP3 isolated from Peru.</title>
        <authorList>
            <person name="Hurtado R."/>
            <person name="Lima L."/>
            <person name="Sousa T."/>
            <person name="Jaiswal A.K."/>
            <person name="Tiwari S."/>
            <person name="Maturrano L."/>
            <person name="Brenig B."/>
            <person name="Azevedo V."/>
        </authorList>
    </citation>
    <scope>NUCLEOTIDE SEQUENCE</scope>
    <source>
        <strain evidence="2">CP3</strain>
    </source>
</reference>
<protein>
    <recommendedName>
        <fullName evidence="4">Reticulocyte-binding protein</fullName>
    </recommendedName>
</protein>
<evidence type="ECO:0000313" key="2">
    <source>
        <dbReference type="EMBL" id="MDC4241745.1"/>
    </source>
</evidence>
<keyword evidence="3" id="KW-1185">Reference proteome</keyword>
<name>A0A9X4B1G7_9CLOT</name>
<dbReference type="RefSeq" id="WP_097034065.1">
    <property type="nucleotide sequence ID" value="NZ_JAHLZG010000005.1"/>
</dbReference>
<feature type="transmembrane region" description="Helical" evidence="1">
    <location>
        <begin position="12"/>
        <end position="31"/>
    </location>
</feature>
<evidence type="ECO:0008006" key="4">
    <source>
        <dbReference type="Google" id="ProtNLM"/>
    </source>
</evidence>
<dbReference type="Proteomes" id="UP001141183">
    <property type="component" value="Unassembled WGS sequence"/>
</dbReference>
<keyword evidence="1" id="KW-1133">Transmembrane helix</keyword>
<dbReference type="AlphaFoldDB" id="A0A9X4B1G7"/>
<keyword evidence="1" id="KW-0812">Transmembrane</keyword>
<proteinExistence type="predicted"/>
<comment type="caution">
    <text evidence="2">The sequence shown here is derived from an EMBL/GenBank/DDBJ whole genome shotgun (WGS) entry which is preliminary data.</text>
</comment>
<evidence type="ECO:0000313" key="3">
    <source>
        <dbReference type="Proteomes" id="UP001141183"/>
    </source>
</evidence>
<accession>A0A9X4B1G7</accession>